<comment type="caution">
    <text evidence="3">The sequence shown here is derived from an EMBL/GenBank/DDBJ whole genome shotgun (WGS) entry which is preliminary data.</text>
</comment>
<evidence type="ECO:0000259" key="2">
    <source>
        <dbReference type="PROSITE" id="PS51360"/>
    </source>
</evidence>
<feature type="region of interest" description="Disordered" evidence="1">
    <location>
        <begin position="1"/>
        <end position="36"/>
    </location>
</feature>
<proteinExistence type="predicted"/>
<accession>A0ABD1QU73</accession>
<name>A0ABD1QU73_9LAMI</name>
<dbReference type="PROSITE" id="PS51360">
    <property type="entry name" value="PLUS3"/>
    <property type="match status" value="1"/>
</dbReference>
<dbReference type="InterPro" id="IPR004343">
    <property type="entry name" value="Plus-3_dom"/>
</dbReference>
<gene>
    <name evidence="3" type="ORF">Fot_47523</name>
</gene>
<dbReference type="InterPro" id="IPR045894">
    <property type="entry name" value="At5g08430-like"/>
</dbReference>
<reference evidence="4" key="1">
    <citation type="submission" date="2024-07" db="EMBL/GenBank/DDBJ databases">
        <title>Two chromosome-level genome assemblies of Korean endemic species Abeliophyllum distichum and Forsythia ovata (Oleaceae).</title>
        <authorList>
            <person name="Jang H."/>
        </authorList>
    </citation>
    <scope>NUCLEOTIDE SEQUENCE [LARGE SCALE GENOMIC DNA]</scope>
</reference>
<dbReference type="Proteomes" id="UP001604277">
    <property type="component" value="Unassembled WGS sequence"/>
</dbReference>
<dbReference type="InterPro" id="IPR036128">
    <property type="entry name" value="Plus3-like_sf"/>
</dbReference>
<evidence type="ECO:0000313" key="3">
    <source>
        <dbReference type="EMBL" id="KAL2478509.1"/>
    </source>
</evidence>
<dbReference type="EMBL" id="JBFOLJ010000014">
    <property type="protein sequence ID" value="KAL2478509.1"/>
    <property type="molecule type" value="Genomic_DNA"/>
</dbReference>
<dbReference type="Gene3D" id="3.90.70.200">
    <property type="entry name" value="Plus-3 domain"/>
    <property type="match status" value="1"/>
</dbReference>
<sequence>MTESDDEDSSEEENYEEKNASGLKTGPTSEEMKVPETPKRCFAAVIPENIKHVYLKSSLVHDLLKVPENFETKVVGSFVWLKSERKIFSRSTPTIIEQVTGIKIVSGAADAGTRFCVRVPSV</sequence>
<dbReference type="PANTHER" id="PTHR46851">
    <property type="entry name" value="OS01G0884500 PROTEIN"/>
    <property type="match status" value="1"/>
</dbReference>
<feature type="domain" description="Plus3" evidence="2">
    <location>
        <begin position="44"/>
        <end position="122"/>
    </location>
</feature>
<keyword evidence="4" id="KW-1185">Reference proteome</keyword>
<protein>
    <recommendedName>
        <fullName evidence="2">Plus3 domain-containing protein</fullName>
    </recommendedName>
</protein>
<dbReference type="PANTHER" id="PTHR46851:SF11">
    <property type="entry name" value="GYF DOMAIN-CONTAINING PROTEIN"/>
    <property type="match status" value="1"/>
</dbReference>
<evidence type="ECO:0000256" key="1">
    <source>
        <dbReference type="SAM" id="MobiDB-lite"/>
    </source>
</evidence>
<dbReference type="AlphaFoldDB" id="A0ABD1QU73"/>
<feature type="compositionally biased region" description="Acidic residues" evidence="1">
    <location>
        <begin position="1"/>
        <end position="15"/>
    </location>
</feature>
<evidence type="ECO:0000313" key="4">
    <source>
        <dbReference type="Proteomes" id="UP001604277"/>
    </source>
</evidence>
<organism evidence="3 4">
    <name type="scientific">Forsythia ovata</name>
    <dbReference type="NCBI Taxonomy" id="205694"/>
    <lineage>
        <taxon>Eukaryota</taxon>
        <taxon>Viridiplantae</taxon>
        <taxon>Streptophyta</taxon>
        <taxon>Embryophyta</taxon>
        <taxon>Tracheophyta</taxon>
        <taxon>Spermatophyta</taxon>
        <taxon>Magnoliopsida</taxon>
        <taxon>eudicotyledons</taxon>
        <taxon>Gunneridae</taxon>
        <taxon>Pentapetalae</taxon>
        <taxon>asterids</taxon>
        <taxon>lamiids</taxon>
        <taxon>Lamiales</taxon>
        <taxon>Oleaceae</taxon>
        <taxon>Forsythieae</taxon>
        <taxon>Forsythia</taxon>
    </lineage>
</organism>